<feature type="compositionally biased region" description="Basic and acidic residues" evidence="1">
    <location>
        <begin position="80"/>
        <end position="98"/>
    </location>
</feature>
<dbReference type="Gene3D" id="3.80.10.10">
    <property type="entry name" value="Ribonuclease Inhibitor"/>
    <property type="match status" value="1"/>
</dbReference>
<dbReference type="InterPro" id="IPR032675">
    <property type="entry name" value="LRR_dom_sf"/>
</dbReference>
<dbReference type="SUPFAM" id="SSF52047">
    <property type="entry name" value="RNI-like"/>
    <property type="match status" value="1"/>
</dbReference>
<reference evidence="2" key="1">
    <citation type="submission" date="2021-06" db="EMBL/GenBank/DDBJ databases">
        <authorList>
            <person name="Kallberg Y."/>
            <person name="Tangrot J."/>
            <person name="Rosling A."/>
        </authorList>
    </citation>
    <scope>NUCLEOTIDE SEQUENCE</scope>
    <source>
        <strain evidence="2">87-6 pot B 2015</strain>
    </source>
</reference>
<evidence type="ECO:0000313" key="3">
    <source>
        <dbReference type="Proteomes" id="UP000789375"/>
    </source>
</evidence>
<feature type="region of interest" description="Disordered" evidence="1">
    <location>
        <begin position="80"/>
        <end position="102"/>
    </location>
</feature>
<evidence type="ECO:0000313" key="2">
    <source>
        <dbReference type="EMBL" id="CAG8469038.1"/>
    </source>
</evidence>
<evidence type="ECO:0000256" key="1">
    <source>
        <dbReference type="SAM" id="MobiDB-lite"/>
    </source>
</evidence>
<gene>
    <name evidence="2" type="ORF">FMOSSE_LOCUS2422</name>
</gene>
<keyword evidence="3" id="KW-1185">Reference proteome</keyword>
<protein>
    <submittedName>
        <fullName evidence="2">9450_t:CDS:1</fullName>
    </submittedName>
</protein>
<dbReference type="Proteomes" id="UP000789375">
    <property type="component" value="Unassembled WGS sequence"/>
</dbReference>
<sequence length="535" mass="61922">MVRLNYDCLVVLFENFVDEPGGYGLLYNCALLNREWRTIADSFLYADPWKYWLYRSKDYDTARKLIDTYMMCYDAVDTSSHEMEREDEEGRPQTRIRIEGPNNGNNQRLPLYDYIAFAKNLHIPSLYQCISLWYNFYHEDEREENDQSIYHLFLRIFELFVVRARIQECTFAESTEDNKYPVTSDQLDRLINRGHMVDLKYLNFGFFQCDSDGLIGITGKCDKLKTFKISAQKCSDEALENFIRTQRSLTKLKIRNAEKINLTLEALETQSSSLVKLRILSCNLKSCNTPFNGIAACSKLRSIYMRKIIDWPRNVSPSTLLMPLATNCEFHNVDFSNTYLPADVLVEIAKKSSTTLRRVYLIGPESQVDDELYDLSSGINALGSYAKNIHHFERDILPREMNSIIYLLGSIGSTLTRLEIESRFMISYDASIIISTIGDHCPNLEILNIDYFNFTLESFEKLIRGCQSLTSLSICNSKSVNEETLIKIRHLGGENLKFLNIFGCDQVSLDAVENLRDETHIEEVEFNTEVEELYT</sequence>
<comment type="caution">
    <text evidence="2">The sequence shown here is derived from an EMBL/GenBank/DDBJ whole genome shotgun (WGS) entry which is preliminary data.</text>
</comment>
<proteinExistence type="predicted"/>
<dbReference type="EMBL" id="CAJVPP010000318">
    <property type="protein sequence ID" value="CAG8469038.1"/>
    <property type="molecule type" value="Genomic_DNA"/>
</dbReference>
<dbReference type="GO" id="GO:0019005">
    <property type="term" value="C:SCF ubiquitin ligase complex"/>
    <property type="evidence" value="ECO:0007669"/>
    <property type="project" value="TreeGrafter"/>
</dbReference>
<dbReference type="AlphaFoldDB" id="A0A9N8W2X1"/>
<organism evidence="2 3">
    <name type="scientific">Funneliformis mosseae</name>
    <name type="common">Endomycorrhizal fungus</name>
    <name type="synonym">Glomus mosseae</name>
    <dbReference type="NCBI Taxonomy" id="27381"/>
    <lineage>
        <taxon>Eukaryota</taxon>
        <taxon>Fungi</taxon>
        <taxon>Fungi incertae sedis</taxon>
        <taxon>Mucoromycota</taxon>
        <taxon>Glomeromycotina</taxon>
        <taxon>Glomeromycetes</taxon>
        <taxon>Glomerales</taxon>
        <taxon>Glomeraceae</taxon>
        <taxon>Funneliformis</taxon>
    </lineage>
</organism>
<accession>A0A9N8W2X1</accession>
<dbReference type="PANTHER" id="PTHR13318">
    <property type="entry name" value="PARTNER OF PAIRED, ISOFORM B-RELATED"/>
    <property type="match status" value="1"/>
</dbReference>
<dbReference type="GO" id="GO:0031146">
    <property type="term" value="P:SCF-dependent proteasomal ubiquitin-dependent protein catabolic process"/>
    <property type="evidence" value="ECO:0007669"/>
    <property type="project" value="TreeGrafter"/>
</dbReference>
<name>A0A9N8W2X1_FUNMO</name>